<dbReference type="EMBL" id="MN739841">
    <property type="protein sequence ID" value="QHT74201.1"/>
    <property type="molecule type" value="Genomic_DNA"/>
</dbReference>
<evidence type="ECO:0000313" key="1">
    <source>
        <dbReference type="EMBL" id="QHT74201.1"/>
    </source>
</evidence>
<proteinExistence type="predicted"/>
<organism evidence="1">
    <name type="scientific">viral metagenome</name>
    <dbReference type="NCBI Taxonomy" id="1070528"/>
    <lineage>
        <taxon>unclassified sequences</taxon>
        <taxon>metagenomes</taxon>
        <taxon>organismal metagenomes</taxon>
    </lineage>
</organism>
<sequence length="146" mass="17605">MSYSRRRNGIATISTLLHPKEEKKEEIPDIEDLTYKLQKVKNNKRIELLNNFLDTNTKFDDDEYTLLSDIRKKFKEYCYNLDKNNLNNMSYNLSKDDIIIYNEKFKIKYYSFCKSCNTRYRTGCCDENNRLNRSSKEVVLYMKLKT</sequence>
<dbReference type="AlphaFoldDB" id="A0A6C0H0Y4"/>
<accession>A0A6C0H0Y4</accession>
<name>A0A6C0H0Y4_9ZZZZ</name>
<reference evidence="1" key="1">
    <citation type="journal article" date="2020" name="Nature">
        <title>Giant virus diversity and host interactions through global metagenomics.</title>
        <authorList>
            <person name="Schulz F."/>
            <person name="Roux S."/>
            <person name="Paez-Espino D."/>
            <person name="Jungbluth S."/>
            <person name="Walsh D.A."/>
            <person name="Denef V.J."/>
            <person name="McMahon K.D."/>
            <person name="Konstantinidis K.T."/>
            <person name="Eloe-Fadrosh E.A."/>
            <person name="Kyrpides N.C."/>
            <person name="Woyke T."/>
        </authorList>
    </citation>
    <scope>NUCLEOTIDE SEQUENCE</scope>
    <source>
        <strain evidence="1">GVMAG-M-3300023179-4</strain>
    </source>
</reference>
<protein>
    <submittedName>
        <fullName evidence="1">Uncharacterized protein</fullName>
    </submittedName>
</protein>